<sequence>MLLDLHFPGRVVLVIGWPRSGPPRRRLYRIHIRSHVEIGKPPSVGVSEIGKSPPHPHHGVEIRVISAPVRFDGRPEKERREAFDFRTVTCSFPSSPICVSVSRKSCPSKETTSESTLKATIEAAVSGNWSHMRVFAARNSKRKRRRVYHIMHWRTTTWTMRLPEYSPYMAMRSGIPITNCDGPLEASGAAEVGPEREDGEHDDFLEGVGGYEAEVHSVDVVLGDEVEGEERDGEDGHEAVDAGALVGSEDLPPADGAVRENHGHVEGDHGCQDDVQVVPAAAATVLERRRFKLVLERERERGEEDVNWKETGQLVVELVQALDEGLARQLNGDPLAGEENSPVNRPEFVLPEAVVSGERVGAAAEVGEGESLRREGSQICRRRQFGIRRRG</sequence>
<reference evidence="2" key="1">
    <citation type="journal article" date="2019" name="Curr. Biol.">
        <title>Genome Sequence of Striga asiatica Provides Insight into the Evolution of Plant Parasitism.</title>
        <authorList>
            <person name="Yoshida S."/>
            <person name="Kim S."/>
            <person name="Wafula E.K."/>
            <person name="Tanskanen J."/>
            <person name="Kim Y.M."/>
            <person name="Honaas L."/>
            <person name="Yang Z."/>
            <person name="Spallek T."/>
            <person name="Conn C.E."/>
            <person name="Ichihashi Y."/>
            <person name="Cheong K."/>
            <person name="Cui S."/>
            <person name="Der J.P."/>
            <person name="Gundlach H."/>
            <person name="Jiao Y."/>
            <person name="Hori C."/>
            <person name="Ishida J.K."/>
            <person name="Kasahara H."/>
            <person name="Kiba T."/>
            <person name="Kim M.S."/>
            <person name="Koo N."/>
            <person name="Laohavisit A."/>
            <person name="Lee Y.H."/>
            <person name="Lumba S."/>
            <person name="McCourt P."/>
            <person name="Mortimer J.C."/>
            <person name="Mutuku J.M."/>
            <person name="Nomura T."/>
            <person name="Sasaki-Sekimoto Y."/>
            <person name="Seto Y."/>
            <person name="Wang Y."/>
            <person name="Wakatake T."/>
            <person name="Sakakibara H."/>
            <person name="Demura T."/>
            <person name="Yamaguchi S."/>
            <person name="Yoneyama K."/>
            <person name="Manabe R.I."/>
            <person name="Nelson D.C."/>
            <person name="Schulman A.H."/>
            <person name="Timko M.P."/>
            <person name="dePamphilis C.W."/>
            <person name="Choi D."/>
            <person name="Shirasu K."/>
        </authorList>
    </citation>
    <scope>NUCLEOTIDE SEQUENCE [LARGE SCALE GENOMIC DNA]</scope>
    <source>
        <strain evidence="2">cv. UVA1</strain>
    </source>
</reference>
<name>A0A5A7QHR9_STRAF</name>
<keyword evidence="2" id="KW-1185">Reference proteome</keyword>
<evidence type="ECO:0000313" key="2">
    <source>
        <dbReference type="Proteomes" id="UP000325081"/>
    </source>
</evidence>
<organism evidence="1 2">
    <name type="scientific">Striga asiatica</name>
    <name type="common">Asiatic witchweed</name>
    <name type="synonym">Buchnera asiatica</name>
    <dbReference type="NCBI Taxonomy" id="4170"/>
    <lineage>
        <taxon>Eukaryota</taxon>
        <taxon>Viridiplantae</taxon>
        <taxon>Streptophyta</taxon>
        <taxon>Embryophyta</taxon>
        <taxon>Tracheophyta</taxon>
        <taxon>Spermatophyta</taxon>
        <taxon>Magnoliopsida</taxon>
        <taxon>eudicotyledons</taxon>
        <taxon>Gunneridae</taxon>
        <taxon>Pentapetalae</taxon>
        <taxon>asterids</taxon>
        <taxon>lamiids</taxon>
        <taxon>Lamiales</taxon>
        <taxon>Orobanchaceae</taxon>
        <taxon>Buchnereae</taxon>
        <taxon>Striga</taxon>
    </lineage>
</organism>
<gene>
    <name evidence="1" type="ORF">STAS_21390</name>
</gene>
<comment type="caution">
    <text evidence="1">The sequence shown here is derived from an EMBL/GenBank/DDBJ whole genome shotgun (WGS) entry which is preliminary data.</text>
</comment>
<accession>A0A5A7QHR9</accession>
<proteinExistence type="predicted"/>
<dbReference type="Proteomes" id="UP000325081">
    <property type="component" value="Unassembled WGS sequence"/>
</dbReference>
<protein>
    <submittedName>
        <fullName evidence="1">ATP synthase subunit b</fullName>
    </submittedName>
</protein>
<dbReference type="AlphaFoldDB" id="A0A5A7QHR9"/>
<dbReference type="EMBL" id="BKCP01006959">
    <property type="protein sequence ID" value="GER44488.1"/>
    <property type="molecule type" value="Genomic_DNA"/>
</dbReference>
<evidence type="ECO:0000313" key="1">
    <source>
        <dbReference type="EMBL" id="GER44488.1"/>
    </source>
</evidence>
<dbReference type="OrthoDB" id="10654279at2759"/>